<gene>
    <name evidence="1" type="ORF">LAKADJCE_00832</name>
</gene>
<dbReference type="Proteomes" id="UP000612009">
    <property type="component" value="Unassembled WGS sequence"/>
</dbReference>
<evidence type="ECO:0000313" key="2">
    <source>
        <dbReference type="Proteomes" id="UP000612009"/>
    </source>
</evidence>
<comment type="caution">
    <text evidence="1">The sequence shown here is derived from an EMBL/GenBank/DDBJ whole genome shotgun (WGS) entry which is preliminary data.</text>
</comment>
<evidence type="ECO:0000313" key="1">
    <source>
        <dbReference type="EMBL" id="CAD6494559.1"/>
    </source>
</evidence>
<dbReference type="AlphaFoldDB" id="A0A811TGG0"/>
<sequence>MYCSCFILWRNKEIRSVEPDIHKRFLVATILFRDGAKATERFGMALDEVLKFKGWVIESDCEQGNV</sequence>
<protein>
    <submittedName>
        <fullName evidence="1">Uncharacterized protein</fullName>
    </submittedName>
</protein>
<reference evidence="1" key="1">
    <citation type="submission" date="2020-10" db="EMBL/GenBank/DDBJ databases">
        <authorList>
            <person name="Hahn C.J."/>
            <person name="Laso-Perez R."/>
            <person name="Vulcano F."/>
            <person name="Vaziourakis K.-M."/>
            <person name="Stokke R."/>
            <person name="Steen I.H."/>
            <person name="Teske A."/>
            <person name="Boetius A."/>
            <person name="Liebeke M."/>
            <person name="Amann R."/>
            <person name="Knittel K."/>
        </authorList>
    </citation>
    <scope>NUCLEOTIDE SEQUENCE</scope>
    <source>
        <strain evidence="1">Gfbio:e3339647-f889-4370-9287-4fb5cb688e4c:AG392J18_GoMArc1</strain>
    </source>
</reference>
<accession>A0A811TGG0</accession>
<proteinExistence type="predicted"/>
<dbReference type="EMBL" id="CAJHIR010000060">
    <property type="protein sequence ID" value="CAD6494559.1"/>
    <property type="molecule type" value="Genomic_DNA"/>
</dbReference>
<organism evidence="1 2">
    <name type="scientific">Candidatus Argoarchaeum ethanivorans</name>
    <dbReference type="NCBI Taxonomy" id="2608793"/>
    <lineage>
        <taxon>Archaea</taxon>
        <taxon>Methanobacteriati</taxon>
        <taxon>Methanobacteriota</taxon>
        <taxon>Stenosarchaea group</taxon>
        <taxon>Methanomicrobia</taxon>
        <taxon>Methanosarcinales</taxon>
        <taxon>Methanosarcinales incertae sedis</taxon>
        <taxon>GOM Arc I cluster</taxon>
        <taxon>Candidatus Argoarchaeum</taxon>
    </lineage>
</organism>
<name>A0A811TGG0_9EURY</name>